<dbReference type="Proteomes" id="UP000634134">
    <property type="component" value="Unassembled WGS sequence"/>
</dbReference>
<comment type="caution">
    <text evidence="1">The sequence shown here is derived from an EMBL/GenBank/DDBJ whole genome shotgun (WGS) entry which is preliminary data.</text>
</comment>
<protein>
    <submittedName>
        <fullName evidence="1">Uncharacterized protein</fullName>
    </submittedName>
</protein>
<gene>
    <name evidence="1" type="ORF">IEE83_06985</name>
</gene>
<dbReference type="EMBL" id="JACYGY010000001">
    <property type="protein sequence ID" value="MBE9461622.1"/>
    <property type="molecule type" value="Genomic_DNA"/>
</dbReference>
<sequence>MYTLKSQYHHIGCSSQAEAQSVLGLLMTDGNRIPVGIYDEKTDTFEWEIIGQYFHSQDSASEQNSRLEEVLTISRALRRRDSSWQPGYLQKPSFFA</sequence>
<accession>A0ABR9W824</accession>
<reference evidence="2" key="1">
    <citation type="submission" date="2023-07" db="EMBL/GenBank/DDBJ databases">
        <title>Dyadobacter sp. nov 'subterranea' isolated from contaminted grondwater.</title>
        <authorList>
            <person name="Szabo I."/>
            <person name="Al-Omari J."/>
            <person name="Szerdahelyi S.G."/>
            <person name="Rado J."/>
        </authorList>
    </citation>
    <scope>NUCLEOTIDE SEQUENCE [LARGE SCALE GENOMIC DNA]</scope>
    <source>
        <strain evidence="2">UP-52</strain>
    </source>
</reference>
<keyword evidence="2" id="KW-1185">Reference proteome</keyword>
<organism evidence="1 2">
    <name type="scientific">Dyadobacter subterraneus</name>
    <dbReference type="NCBI Taxonomy" id="2773304"/>
    <lineage>
        <taxon>Bacteria</taxon>
        <taxon>Pseudomonadati</taxon>
        <taxon>Bacteroidota</taxon>
        <taxon>Cytophagia</taxon>
        <taxon>Cytophagales</taxon>
        <taxon>Spirosomataceae</taxon>
        <taxon>Dyadobacter</taxon>
    </lineage>
</organism>
<name>A0ABR9W824_9BACT</name>
<proteinExistence type="predicted"/>
<evidence type="ECO:0000313" key="1">
    <source>
        <dbReference type="EMBL" id="MBE9461622.1"/>
    </source>
</evidence>
<evidence type="ECO:0000313" key="2">
    <source>
        <dbReference type="Proteomes" id="UP000634134"/>
    </source>
</evidence>